<keyword evidence="4" id="KW-0413">Isomerase</keyword>
<comment type="similarity">
    <text evidence="2">Belongs to the pseudouridine synthase RluA family.</text>
</comment>
<dbReference type="GO" id="GO:0000455">
    <property type="term" value="P:enzyme-directed rRNA pseudouridine synthesis"/>
    <property type="evidence" value="ECO:0007669"/>
    <property type="project" value="TreeGrafter"/>
</dbReference>
<protein>
    <recommendedName>
        <fullName evidence="8">21S rRNA pseudouridine(2819) synthase</fullName>
        <ecNumber evidence="7">5.4.99.43</ecNumber>
    </recommendedName>
    <alternativeName>
        <fullName evidence="10">Pseudouridine synthase 5</fullName>
    </alternativeName>
    <alternativeName>
        <fullName evidence="9">Pseudouridylate synthase PUS5</fullName>
    </alternativeName>
    <alternativeName>
        <fullName evidence="11">Uracil hydrolyase PUS5</fullName>
    </alternativeName>
</protein>
<gene>
    <name evidence="13" type="ORF">CONPUDRAFT_132327</name>
</gene>
<proteinExistence type="inferred from homology"/>
<dbReference type="Gene3D" id="3.30.2350.10">
    <property type="entry name" value="Pseudouridine synthase"/>
    <property type="match status" value="1"/>
</dbReference>
<dbReference type="GO" id="GO:0003723">
    <property type="term" value="F:RNA binding"/>
    <property type="evidence" value="ECO:0007669"/>
    <property type="project" value="InterPro"/>
</dbReference>
<feature type="domain" description="Pseudouridine synthase RsuA/RluA-like" evidence="12">
    <location>
        <begin position="30"/>
        <end position="198"/>
    </location>
</feature>
<comment type="caution">
    <text evidence="13">The sequence shown here is derived from an EMBL/GenBank/DDBJ whole genome shotgun (WGS) entry which is preliminary data.</text>
</comment>
<sequence length="303" mass="33106">MTASAASRLGRAAPQSKSWLRHVLYHDRKLIALNKPSGLVCQGTLGQSLENSPQDHAYVSEQDNRFNTLLDDMQHRFNLAQRPSSVHRLDKSTTGVLLLAKSPASARDLSTQLAKRTVDKTYLALVRGGAQSFEGSSGEIRNALQADEGRMSIGDSCSARFAATDWELLASSPICPISLVRLRLHTGVKHQLRVHLAHVLHTPILGDTTYSRSPLAPAITKVTPVPQDRVFLHASRIAVSKYRKQGKQKHFRLDIAAPLPHDFVAICEKAKIPLGKLDIAGGLLVDGEPTDQTIEDIGGKWLG</sequence>
<dbReference type="KEGG" id="cput:CONPUDRAFT_132327"/>
<comment type="function">
    <text evidence="6">Pseudouridylate synthase responsible for the pseudouridine-2819 formation in mitochondrial 21S rRNA. May modulate the efficiency or the fidelity of the mitochondrial translation machinery.</text>
</comment>
<dbReference type="InterPro" id="IPR020103">
    <property type="entry name" value="PsdUridine_synth_cat_dom_sf"/>
</dbReference>
<evidence type="ECO:0000256" key="1">
    <source>
        <dbReference type="ARBA" id="ARBA00004173"/>
    </source>
</evidence>
<dbReference type="SUPFAM" id="SSF55120">
    <property type="entry name" value="Pseudouridine synthase"/>
    <property type="match status" value="1"/>
</dbReference>
<evidence type="ECO:0000256" key="10">
    <source>
        <dbReference type="ARBA" id="ARBA00041978"/>
    </source>
</evidence>
<dbReference type="EC" id="5.4.99.43" evidence="7"/>
<keyword evidence="14" id="KW-1185">Reference proteome</keyword>
<dbReference type="EMBL" id="JH711590">
    <property type="protein sequence ID" value="EIW74752.1"/>
    <property type="molecule type" value="Genomic_DNA"/>
</dbReference>
<accession>A0A5M3M5U7</accession>
<keyword evidence="3" id="KW-0496">Mitochondrion</keyword>
<dbReference type="GO" id="GO:0005739">
    <property type="term" value="C:mitochondrion"/>
    <property type="evidence" value="ECO:0007669"/>
    <property type="project" value="UniProtKB-SubCell"/>
</dbReference>
<dbReference type="AlphaFoldDB" id="A0A5M3M5U7"/>
<reference evidence="14" key="1">
    <citation type="journal article" date="2012" name="Science">
        <title>The Paleozoic origin of enzymatic lignin decomposition reconstructed from 31 fungal genomes.</title>
        <authorList>
            <person name="Floudas D."/>
            <person name="Binder M."/>
            <person name="Riley R."/>
            <person name="Barry K."/>
            <person name="Blanchette R.A."/>
            <person name="Henrissat B."/>
            <person name="Martinez A.T."/>
            <person name="Otillar R."/>
            <person name="Spatafora J.W."/>
            <person name="Yadav J.S."/>
            <person name="Aerts A."/>
            <person name="Benoit I."/>
            <person name="Boyd A."/>
            <person name="Carlson A."/>
            <person name="Copeland A."/>
            <person name="Coutinho P.M."/>
            <person name="de Vries R.P."/>
            <person name="Ferreira P."/>
            <person name="Findley K."/>
            <person name="Foster B."/>
            <person name="Gaskell J."/>
            <person name="Glotzer D."/>
            <person name="Gorecki P."/>
            <person name="Heitman J."/>
            <person name="Hesse C."/>
            <person name="Hori C."/>
            <person name="Igarashi K."/>
            <person name="Jurgens J.A."/>
            <person name="Kallen N."/>
            <person name="Kersten P."/>
            <person name="Kohler A."/>
            <person name="Kuees U."/>
            <person name="Kumar T.K.A."/>
            <person name="Kuo A."/>
            <person name="LaButti K."/>
            <person name="Larrondo L.F."/>
            <person name="Lindquist E."/>
            <person name="Ling A."/>
            <person name="Lombard V."/>
            <person name="Lucas S."/>
            <person name="Lundell T."/>
            <person name="Martin R."/>
            <person name="McLaughlin D.J."/>
            <person name="Morgenstern I."/>
            <person name="Morin E."/>
            <person name="Murat C."/>
            <person name="Nagy L.G."/>
            <person name="Nolan M."/>
            <person name="Ohm R.A."/>
            <person name="Patyshakuliyeva A."/>
            <person name="Rokas A."/>
            <person name="Ruiz-Duenas F.J."/>
            <person name="Sabat G."/>
            <person name="Salamov A."/>
            <person name="Samejima M."/>
            <person name="Schmutz J."/>
            <person name="Slot J.C."/>
            <person name="St John F."/>
            <person name="Stenlid J."/>
            <person name="Sun H."/>
            <person name="Sun S."/>
            <person name="Syed K."/>
            <person name="Tsang A."/>
            <person name="Wiebenga A."/>
            <person name="Young D."/>
            <person name="Pisabarro A."/>
            <person name="Eastwood D.C."/>
            <person name="Martin F."/>
            <person name="Cullen D."/>
            <person name="Grigoriev I.V."/>
            <person name="Hibbett D.S."/>
        </authorList>
    </citation>
    <scope>NUCLEOTIDE SEQUENCE [LARGE SCALE GENOMIC DNA]</scope>
    <source>
        <strain evidence="14">RWD-64-598 SS2</strain>
    </source>
</reference>
<dbReference type="GeneID" id="19200406"/>
<organism evidence="13 14">
    <name type="scientific">Coniophora puteana (strain RWD-64-598)</name>
    <name type="common">Brown rot fungus</name>
    <dbReference type="NCBI Taxonomy" id="741705"/>
    <lineage>
        <taxon>Eukaryota</taxon>
        <taxon>Fungi</taxon>
        <taxon>Dikarya</taxon>
        <taxon>Basidiomycota</taxon>
        <taxon>Agaricomycotina</taxon>
        <taxon>Agaricomycetes</taxon>
        <taxon>Agaricomycetidae</taxon>
        <taxon>Boletales</taxon>
        <taxon>Coniophorineae</taxon>
        <taxon>Coniophoraceae</taxon>
        <taxon>Coniophora</taxon>
    </lineage>
</organism>
<evidence type="ECO:0000259" key="12">
    <source>
        <dbReference type="Pfam" id="PF00849"/>
    </source>
</evidence>
<evidence type="ECO:0000256" key="2">
    <source>
        <dbReference type="ARBA" id="ARBA00010876"/>
    </source>
</evidence>
<evidence type="ECO:0000256" key="3">
    <source>
        <dbReference type="ARBA" id="ARBA00023128"/>
    </source>
</evidence>
<name>A0A5M3M5U7_CONPW</name>
<evidence type="ECO:0000256" key="4">
    <source>
        <dbReference type="ARBA" id="ARBA00023235"/>
    </source>
</evidence>
<dbReference type="Pfam" id="PF00849">
    <property type="entry name" value="PseudoU_synth_2"/>
    <property type="match status" value="1"/>
</dbReference>
<evidence type="ECO:0000256" key="6">
    <source>
        <dbReference type="ARBA" id="ARBA00037513"/>
    </source>
</evidence>
<dbReference type="OMA" id="SDPACIT"/>
<evidence type="ECO:0000256" key="7">
    <source>
        <dbReference type="ARBA" id="ARBA00038947"/>
    </source>
</evidence>
<dbReference type="RefSeq" id="XP_007774835.1">
    <property type="nucleotide sequence ID" value="XM_007776645.1"/>
</dbReference>
<dbReference type="InterPro" id="IPR006145">
    <property type="entry name" value="PsdUridine_synth_RsuA/RluA"/>
</dbReference>
<dbReference type="InterPro" id="IPR050188">
    <property type="entry name" value="RluA_PseudoU_synthase"/>
</dbReference>
<dbReference type="GO" id="GO:0160143">
    <property type="term" value="F:21S rRNA pseudouridine(2819) synthase activity"/>
    <property type="evidence" value="ECO:0007669"/>
    <property type="project" value="UniProtKB-EC"/>
</dbReference>
<comment type="subcellular location">
    <subcellularLocation>
        <location evidence="1">Mitochondrion</location>
    </subcellularLocation>
</comment>
<dbReference type="Proteomes" id="UP000053558">
    <property type="component" value="Unassembled WGS sequence"/>
</dbReference>
<dbReference type="CDD" id="cd02869">
    <property type="entry name" value="PseudoU_synth_RluA_like"/>
    <property type="match status" value="1"/>
</dbReference>
<dbReference type="InterPro" id="IPR006224">
    <property type="entry name" value="PsdUridine_synth_RluA-like_CS"/>
</dbReference>
<evidence type="ECO:0000256" key="8">
    <source>
        <dbReference type="ARBA" id="ARBA00040626"/>
    </source>
</evidence>
<evidence type="ECO:0000256" key="11">
    <source>
        <dbReference type="ARBA" id="ARBA00042700"/>
    </source>
</evidence>
<comment type="catalytic activity">
    <reaction evidence="5">
        <text>uridine(2819) in 21S rRNA = pseudouridine(2819) in 21S rRNA</text>
        <dbReference type="Rhea" id="RHEA:42556"/>
        <dbReference type="Rhea" id="RHEA-COMP:10113"/>
        <dbReference type="Rhea" id="RHEA-COMP:10114"/>
        <dbReference type="ChEBI" id="CHEBI:65314"/>
        <dbReference type="ChEBI" id="CHEBI:65315"/>
        <dbReference type="EC" id="5.4.99.43"/>
    </reaction>
</comment>
<evidence type="ECO:0000256" key="5">
    <source>
        <dbReference type="ARBA" id="ARBA00036927"/>
    </source>
</evidence>
<evidence type="ECO:0000313" key="14">
    <source>
        <dbReference type="Proteomes" id="UP000053558"/>
    </source>
</evidence>
<dbReference type="OrthoDB" id="428658at2759"/>
<dbReference type="PANTHER" id="PTHR21600">
    <property type="entry name" value="MITOCHONDRIAL RNA PSEUDOURIDINE SYNTHASE"/>
    <property type="match status" value="1"/>
</dbReference>
<evidence type="ECO:0000313" key="13">
    <source>
        <dbReference type="EMBL" id="EIW74752.1"/>
    </source>
</evidence>
<dbReference type="PROSITE" id="PS01129">
    <property type="entry name" value="PSI_RLU"/>
    <property type="match status" value="1"/>
</dbReference>
<evidence type="ECO:0000256" key="9">
    <source>
        <dbReference type="ARBA" id="ARBA00041561"/>
    </source>
</evidence>
<dbReference type="PANTHER" id="PTHR21600:SF81">
    <property type="entry name" value="21S RRNA PSEUDOURIDINE(2819) SYNTHASE"/>
    <property type="match status" value="1"/>
</dbReference>